<evidence type="ECO:0000313" key="3">
    <source>
        <dbReference type="EMBL" id="KAK0719648.1"/>
    </source>
</evidence>
<dbReference type="PANTHER" id="PTHR33387">
    <property type="entry name" value="RMLC-LIKE JELLY ROLL FOLD PROTEIN"/>
    <property type="match status" value="1"/>
</dbReference>
<organism evidence="3 4">
    <name type="scientific">Lasiosphaeris hirsuta</name>
    <dbReference type="NCBI Taxonomy" id="260670"/>
    <lineage>
        <taxon>Eukaryota</taxon>
        <taxon>Fungi</taxon>
        <taxon>Dikarya</taxon>
        <taxon>Ascomycota</taxon>
        <taxon>Pezizomycotina</taxon>
        <taxon>Sordariomycetes</taxon>
        <taxon>Sordariomycetidae</taxon>
        <taxon>Sordariales</taxon>
        <taxon>Lasiosphaeriaceae</taxon>
        <taxon>Lasiosphaeris</taxon>
    </lineage>
</organism>
<evidence type="ECO:0000313" key="4">
    <source>
        <dbReference type="Proteomes" id="UP001172102"/>
    </source>
</evidence>
<dbReference type="Pfam" id="PF06172">
    <property type="entry name" value="Cupin_5"/>
    <property type="match status" value="1"/>
</dbReference>
<dbReference type="InterPro" id="IPR039935">
    <property type="entry name" value="YML079W-like"/>
</dbReference>
<reference evidence="3" key="1">
    <citation type="submission" date="2023-06" db="EMBL/GenBank/DDBJ databases">
        <title>Genome-scale phylogeny and comparative genomics of the fungal order Sordariales.</title>
        <authorList>
            <consortium name="Lawrence Berkeley National Laboratory"/>
            <person name="Hensen N."/>
            <person name="Bonometti L."/>
            <person name="Westerberg I."/>
            <person name="Brannstrom I.O."/>
            <person name="Guillou S."/>
            <person name="Cros-Aarteil S."/>
            <person name="Calhoun S."/>
            <person name="Haridas S."/>
            <person name="Kuo A."/>
            <person name="Mondo S."/>
            <person name="Pangilinan J."/>
            <person name="Riley R."/>
            <person name="Labutti K."/>
            <person name="Andreopoulos B."/>
            <person name="Lipzen A."/>
            <person name="Chen C."/>
            <person name="Yanf M."/>
            <person name="Daum C."/>
            <person name="Ng V."/>
            <person name="Clum A."/>
            <person name="Steindorff A."/>
            <person name="Ohm R."/>
            <person name="Martin F."/>
            <person name="Silar P."/>
            <person name="Natvig D."/>
            <person name="Lalanne C."/>
            <person name="Gautier V."/>
            <person name="Ament-Velasquez S.L."/>
            <person name="Kruys A."/>
            <person name="Hutchinson M.I."/>
            <person name="Powell A.J."/>
            <person name="Barry K."/>
            <person name="Miller A.N."/>
            <person name="Grigoriev I.V."/>
            <person name="Debuchy R."/>
            <person name="Gladieux P."/>
            <person name="Thoren M.H."/>
            <person name="Johannesson H."/>
        </authorList>
    </citation>
    <scope>NUCLEOTIDE SEQUENCE</scope>
    <source>
        <strain evidence="3">SMH4607-1</strain>
    </source>
</reference>
<dbReference type="CDD" id="cd06121">
    <property type="entry name" value="cupin_YML079wp"/>
    <property type="match status" value="1"/>
</dbReference>
<comment type="caution">
    <text evidence="3">The sequence shown here is derived from an EMBL/GenBank/DDBJ whole genome shotgun (WGS) entry which is preliminary data.</text>
</comment>
<dbReference type="AlphaFoldDB" id="A0AA40APK8"/>
<dbReference type="SUPFAM" id="SSF51182">
    <property type="entry name" value="RmlC-like cupins"/>
    <property type="match status" value="1"/>
</dbReference>
<protein>
    <submittedName>
        <fullName evidence="3">RmlC-like cupin domain-containing protein</fullName>
    </submittedName>
</protein>
<feature type="region of interest" description="Disordered" evidence="1">
    <location>
        <begin position="1"/>
        <end position="20"/>
    </location>
</feature>
<name>A0AA40APK8_9PEZI</name>
<accession>A0AA40APK8</accession>
<dbReference type="Proteomes" id="UP001172102">
    <property type="component" value="Unassembled WGS sequence"/>
</dbReference>
<gene>
    <name evidence="3" type="ORF">B0H67DRAFT_599342</name>
</gene>
<dbReference type="InterPro" id="IPR014710">
    <property type="entry name" value="RmlC-like_jellyroll"/>
</dbReference>
<feature type="compositionally biased region" description="Polar residues" evidence="1">
    <location>
        <begin position="1"/>
        <end position="17"/>
    </location>
</feature>
<evidence type="ECO:0000259" key="2">
    <source>
        <dbReference type="Pfam" id="PF06172"/>
    </source>
</evidence>
<dbReference type="InterPro" id="IPR009327">
    <property type="entry name" value="Cupin_DUF985"/>
</dbReference>
<dbReference type="PANTHER" id="PTHR33387:SF3">
    <property type="entry name" value="DUF985 DOMAIN-CONTAINING PROTEIN"/>
    <property type="match status" value="1"/>
</dbReference>
<keyword evidence="4" id="KW-1185">Reference proteome</keyword>
<evidence type="ECO:0000256" key="1">
    <source>
        <dbReference type="SAM" id="MobiDB-lite"/>
    </source>
</evidence>
<dbReference type="Gene3D" id="2.60.120.10">
    <property type="entry name" value="Jelly Rolls"/>
    <property type="match status" value="1"/>
</dbReference>
<feature type="domain" description="DUF985" evidence="2">
    <location>
        <begin position="26"/>
        <end position="166"/>
    </location>
</feature>
<proteinExistence type="predicted"/>
<sequence>MTTTSEVTPSFPGSSDPSVPEPAAIQSLISHLNLQPLIEGGYFIETDRDPLLIPSPFPTTPVTPGHPSRPGFDPALRNASTNIFYLLTPRSPLGHLHRNRPRIIHTLHRGRGRYVVIHAEETQPRVETFVVGPNVEAGERLQWISESGLLITETVVPGFELYDHDFLTKKGLERLVGAEEARKLAWLVKPEE</sequence>
<dbReference type="InterPro" id="IPR011051">
    <property type="entry name" value="RmlC_Cupin_sf"/>
</dbReference>
<dbReference type="EMBL" id="JAUKUA010000003">
    <property type="protein sequence ID" value="KAK0719648.1"/>
    <property type="molecule type" value="Genomic_DNA"/>
</dbReference>